<accession>A0A1R3HPG8</accession>
<dbReference type="AlphaFoldDB" id="A0A1R3HPG8"/>
<feature type="region of interest" description="Disordered" evidence="1">
    <location>
        <begin position="1"/>
        <end position="27"/>
    </location>
</feature>
<evidence type="ECO:0000256" key="1">
    <source>
        <dbReference type="SAM" id="MobiDB-lite"/>
    </source>
</evidence>
<keyword evidence="3" id="KW-1185">Reference proteome</keyword>
<comment type="caution">
    <text evidence="2">The sequence shown here is derived from an EMBL/GenBank/DDBJ whole genome shotgun (WGS) entry which is preliminary data.</text>
</comment>
<evidence type="ECO:0000313" key="3">
    <source>
        <dbReference type="Proteomes" id="UP000188268"/>
    </source>
</evidence>
<feature type="compositionally biased region" description="Basic and acidic residues" evidence="1">
    <location>
        <begin position="14"/>
        <end position="27"/>
    </location>
</feature>
<protein>
    <submittedName>
        <fullName evidence="2">Uncharacterized protein</fullName>
    </submittedName>
</protein>
<dbReference type="Proteomes" id="UP000188268">
    <property type="component" value="Unassembled WGS sequence"/>
</dbReference>
<gene>
    <name evidence="2" type="ORF">CCACVL1_17870</name>
</gene>
<dbReference type="EMBL" id="AWWV01011452">
    <property type="protein sequence ID" value="OMO72279.1"/>
    <property type="molecule type" value="Genomic_DNA"/>
</dbReference>
<sequence>MALERSPNKNLNPPHDKTHQHWADDSAHYGHRLTPALTQCTGIIPILENPVSPYTASP</sequence>
<organism evidence="2 3">
    <name type="scientific">Corchorus capsularis</name>
    <name type="common">Jute</name>
    <dbReference type="NCBI Taxonomy" id="210143"/>
    <lineage>
        <taxon>Eukaryota</taxon>
        <taxon>Viridiplantae</taxon>
        <taxon>Streptophyta</taxon>
        <taxon>Embryophyta</taxon>
        <taxon>Tracheophyta</taxon>
        <taxon>Spermatophyta</taxon>
        <taxon>Magnoliopsida</taxon>
        <taxon>eudicotyledons</taxon>
        <taxon>Gunneridae</taxon>
        <taxon>Pentapetalae</taxon>
        <taxon>rosids</taxon>
        <taxon>malvids</taxon>
        <taxon>Malvales</taxon>
        <taxon>Malvaceae</taxon>
        <taxon>Grewioideae</taxon>
        <taxon>Apeibeae</taxon>
        <taxon>Corchorus</taxon>
    </lineage>
</organism>
<evidence type="ECO:0000313" key="2">
    <source>
        <dbReference type="EMBL" id="OMO72279.1"/>
    </source>
</evidence>
<reference evidence="2 3" key="1">
    <citation type="submission" date="2013-09" db="EMBL/GenBank/DDBJ databases">
        <title>Corchorus capsularis genome sequencing.</title>
        <authorList>
            <person name="Alam M."/>
            <person name="Haque M.S."/>
            <person name="Islam M.S."/>
            <person name="Emdad E.M."/>
            <person name="Islam M.M."/>
            <person name="Ahmed B."/>
            <person name="Halim A."/>
            <person name="Hossen Q.M.M."/>
            <person name="Hossain M.Z."/>
            <person name="Ahmed R."/>
            <person name="Khan M.M."/>
            <person name="Islam R."/>
            <person name="Rashid M.M."/>
            <person name="Khan S.A."/>
            <person name="Rahman M.S."/>
            <person name="Alam M."/>
        </authorList>
    </citation>
    <scope>NUCLEOTIDE SEQUENCE [LARGE SCALE GENOMIC DNA]</scope>
    <source>
        <strain evidence="3">cv. CVL-1</strain>
        <tissue evidence="2">Whole seedling</tissue>
    </source>
</reference>
<name>A0A1R3HPG8_COCAP</name>
<dbReference type="Gramene" id="OMO72279">
    <property type="protein sequence ID" value="OMO72279"/>
    <property type="gene ID" value="CCACVL1_17870"/>
</dbReference>
<proteinExistence type="predicted"/>